<dbReference type="EMBL" id="FNCI01000006">
    <property type="protein sequence ID" value="SDG21999.1"/>
    <property type="molecule type" value="Genomic_DNA"/>
</dbReference>
<dbReference type="Proteomes" id="UP000198641">
    <property type="component" value="Unassembled WGS sequence"/>
</dbReference>
<reference evidence="2 3" key="1">
    <citation type="submission" date="2016-10" db="EMBL/GenBank/DDBJ databases">
        <authorList>
            <person name="de Groot N.N."/>
        </authorList>
    </citation>
    <scope>NUCLEOTIDE SEQUENCE [LARGE SCALE GENOMIC DNA]</scope>
    <source>
        <strain evidence="2 3">BH539</strain>
    </source>
</reference>
<proteinExistence type="predicted"/>
<dbReference type="OrthoDB" id="6172357at2"/>
<protein>
    <submittedName>
        <fullName evidence="2">Uncharacterized protein</fullName>
    </submittedName>
</protein>
<feature type="compositionally biased region" description="Polar residues" evidence="1">
    <location>
        <begin position="1"/>
        <end position="12"/>
    </location>
</feature>
<dbReference type="STRING" id="284577.SAMN05216571_106147"/>
<evidence type="ECO:0000256" key="1">
    <source>
        <dbReference type="SAM" id="MobiDB-lite"/>
    </source>
</evidence>
<feature type="region of interest" description="Disordered" evidence="1">
    <location>
        <begin position="1"/>
        <end position="20"/>
    </location>
</feature>
<accession>A0A1G7SHV2</accession>
<dbReference type="RefSeq" id="WP_092525715.1">
    <property type="nucleotide sequence ID" value="NZ_FNCI01000006.1"/>
</dbReference>
<name>A0A1G7SHV2_9GAMM</name>
<evidence type="ECO:0000313" key="3">
    <source>
        <dbReference type="Proteomes" id="UP000198641"/>
    </source>
</evidence>
<dbReference type="AlphaFoldDB" id="A0A1G7SHV2"/>
<sequence>MSTADTIANPTISRAPRGCSRPVMTHLSEEERARLESLAQQEMRSLSATTRMLLLRGIEQYDAETEEAGRR</sequence>
<evidence type="ECO:0000313" key="2">
    <source>
        <dbReference type="EMBL" id="SDG21999.1"/>
    </source>
</evidence>
<organism evidence="2 3">
    <name type="scientific">Onishia taeanensis</name>
    <dbReference type="NCBI Taxonomy" id="284577"/>
    <lineage>
        <taxon>Bacteria</taxon>
        <taxon>Pseudomonadati</taxon>
        <taxon>Pseudomonadota</taxon>
        <taxon>Gammaproteobacteria</taxon>
        <taxon>Oceanospirillales</taxon>
        <taxon>Halomonadaceae</taxon>
        <taxon>Onishia</taxon>
    </lineage>
</organism>
<gene>
    <name evidence="2" type="ORF">SAMN05216571_106147</name>
</gene>
<keyword evidence="3" id="KW-1185">Reference proteome</keyword>